<feature type="domain" description="DUF2231" evidence="2">
    <location>
        <begin position="7"/>
        <end position="166"/>
    </location>
</feature>
<accession>A0A7X0C7K9</accession>
<evidence type="ECO:0000256" key="1">
    <source>
        <dbReference type="SAM" id="Phobius"/>
    </source>
</evidence>
<proteinExistence type="predicted"/>
<sequence>MFDQVFGLPAHPLIVHFAVVLTPLLALLAVAYAALPRLRSRLGWAVVLLSLGSPVAIFVAKESGESLKEARFATTEGELATMIATHQSFANPLLLSALGLGVSALLLVFATTPARAGKEEGAAATGGDRFGRAGTVALSVLTVVLALAAAYYVFQAGDSGARAVWE</sequence>
<dbReference type="InterPro" id="IPR019251">
    <property type="entry name" value="DUF2231_TM"/>
</dbReference>
<evidence type="ECO:0000313" key="4">
    <source>
        <dbReference type="Proteomes" id="UP000583800"/>
    </source>
</evidence>
<feature type="transmembrane region" description="Helical" evidence="1">
    <location>
        <begin position="42"/>
        <end position="60"/>
    </location>
</feature>
<dbReference type="EMBL" id="JACHJB010000002">
    <property type="protein sequence ID" value="MBB6348581.1"/>
    <property type="molecule type" value="Genomic_DNA"/>
</dbReference>
<comment type="caution">
    <text evidence="3">The sequence shown here is derived from an EMBL/GenBank/DDBJ whole genome shotgun (WGS) entry which is preliminary data.</text>
</comment>
<keyword evidence="1" id="KW-0812">Transmembrane</keyword>
<dbReference type="AlphaFoldDB" id="A0A7X0C7K9"/>
<gene>
    <name evidence="3" type="ORF">FHU36_005126</name>
</gene>
<dbReference type="RefSeq" id="WP_185086306.1">
    <property type="nucleotide sequence ID" value="NZ_JACHJB010000002.1"/>
</dbReference>
<protein>
    <submittedName>
        <fullName evidence="3">Putative membrane protein</fullName>
    </submittedName>
</protein>
<feature type="transmembrane region" description="Helical" evidence="1">
    <location>
        <begin position="13"/>
        <end position="35"/>
    </location>
</feature>
<keyword evidence="1" id="KW-1133">Transmembrane helix</keyword>
<dbReference type="Pfam" id="PF09990">
    <property type="entry name" value="DUF2231"/>
    <property type="match status" value="1"/>
</dbReference>
<name>A0A7X0C7K9_9ACTN</name>
<feature type="transmembrane region" description="Helical" evidence="1">
    <location>
        <begin position="133"/>
        <end position="154"/>
    </location>
</feature>
<evidence type="ECO:0000259" key="2">
    <source>
        <dbReference type="Pfam" id="PF09990"/>
    </source>
</evidence>
<feature type="transmembrane region" description="Helical" evidence="1">
    <location>
        <begin position="93"/>
        <end position="112"/>
    </location>
</feature>
<evidence type="ECO:0000313" key="3">
    <source>
        <dbReference type="EMBL" id="MBB6348581.1"/>
    </source>
</evidence>
<reference evidence="3 4" key="1">
    <citation type="submission" date="2020-08" db="EMBL/GenBank/DDBJ databases">
        <title>Sequencing the genomes of 1000 actinobacteria strains.</title>
        <authorList>
            <person name="Klenk H.-P."/>
        </authorList>
    </citation>
    <scope>NUCLEOTIDE SEQUENCE [LARGE SCALE GENOMIC DNA]</scope>
    <source>
        <strain evidence="3 4">DSM 45913</strain>
    </source>
</reference>
<keyword evidence="1" id="KW-0472">Membrane</keyword>
<keyword evidence="4" id="KW-1185">Reference proteome</keyword>
<dbReference type="Proteomes" id="UP000583800">
    <property type="component" value="Unassembled WGS sequence"/>
</dbReference>
<organism evidence="3 4">
    <name type="scientific">Nonomuraea muscovyensis</name>
    <dbReference type="NCBI Taxonomy" id="1124761"/>
    <lineage>
        <taxon>Bacteria</taxon>
        <taxon>Bacillati</taxon>
        <taxon>Actinomycetota</taxon>
        <taxon>Actinomycetes</taxon>
        <taxon>Streptosporangiales</taxon>
        <taxon>Streptosporangiaceae</taxon>
        <taxon>Nonomuraea</taxon>
    </lineage>
</organism>